<evidence type="ECO:0000313" key="3">
    <source>
        <dbReference type="Proteomes" id="UP001146120"/>
    </source>
</evidence>
<dbReference type="EMBL" id="DAKRPA010000263">
    <property type="protein sequence ID" value="DAZ94209.1"/>
    <property type="molecule type" value="Genomic_DNA"/>
</dbReference>
<dbReference type="AlphaFoldDB" id="A0AAV2YLK3"/>
<name>A0AAV2YLK3_9STRA</name>
<reference evidence="2" key="1">
    <citation type="submission" date="2022-11" db="EMBL/GenBank/DDBJ databases">
        <authorList>
            <person name="Morgan W.R."/>
            <person name="Tartar A."/>
        </authorList>
    </citation>
    <scope>NUCLEOTIDE SEQUENCE</scope>
    <source>
        <strain evidence="2">ARSEF 373</strain>
    </source>
</reference>
<protein>
    <submittedName>
        <fullName evidence="2">Uncharacterized protein</fullName>
    </submittedName>
</protein>
<dbReference type="Proteomes" id="UP001146120">
    <property type="component" value="Unassembled WGS sequence"/>
</dbReference>
<feature type="non-terminal residue" evidence="2">
    <location>
        <position position="1"/>
    </location>
</feature>
<comment type="caution">
    <text evidence="2">The sequence shown here is derived from an EMBL/GenBank/DDBJ whole genome shotgun (WGS) entry which is preliminary data.</text>
</comment>
<accession>A0AAV2YLK3</accession>
<feature type="region of interest" description="Disordered" evidence="1">
    <location>
        <begin position="119"/>
        <end position="141"/>
    </location>
</feature>
<reference evidence="2" key="2">
    <citation type="journal article" date="2023" name="Microbiol Resour">
        <title>Decontamination and Annotation of the Draft Genome Sequence of the Oomycete Lagenidium giganteum ARSEF 373.</title>
        <authorList>
            <person name="Morgan W.R."/>
            <person name="Tartar A."/>
        </authorList>
    </citation>
    <scope>NUCLEOTIDE SEQUENCE</scope>
    <source>
        <strain evidence="2">ARSEF 373</strain>
    </source>
</reference>
<sequence length="141" mass="15619">GSALRRVPRCGAYCVRCGGSCPTRQCALAHQDTCRPAEGLGQRMRQALGRGPNARGVPDHGAVFAASSRHCAFPYIRFRCCKDPEQCPSHIRGRRRAQERIDAFNSCCRYVHQEARLRYDHPPTGKEALVGTSERAPSQPL</sequence>
<organism evidence="2 3">
    <name type="scientific">Lagenidium giganteum</name>
    <dbReference type="NCBI Taxonomy" id="4803"/>
    <lineage>
        <taxon>Eukaryota</taxon>
        <taxon>Sar</taxon>
        <taxon>Stramenopiles</taxon>
        <taxon>Oomycota</taxon>
        <taxon>Peronosporomycetes</taxon>
        <taxon>Pythiales</taxon>
        <taxon>Pythiaceae</taxon>
    </lineage>
</organism>
<gene>
    <name evidence="2" type="ORF">N0F65_000436</name>
</gene>
<proteinExistence type="predicted"/>
<evidence type="ECO:0000256" key="1">
    <source>
        <dbReference type="SAM" id="MobiDB-lite"/>
    </source>
</evidence>
<evidence type="ECO:0000313" key="2">
    <source>
        <dbReference type="EMBL" id="DAZ94209.1"/>
    </source>
</evidence>
<keyword evidence="3" id="KW-1185">Reference proteome</keyword>